<dbReference type="InterPro" id="IPR001296">
    <property type="entry name" value="Glyco_trans_1"/>
</dbReference>
<keyword evidence="4" id="KW-0328">Glycosyltransferase</keyword>
<keyword evidence="5" id="KW-1185">Reference proteome</keyword>
<evidence type="ECO:0000313" key="5">
    <source>
        <dbReference type="Proteomes" id="UP001206983"/>
    </source>
</evidence>
<feature type="domain" description="Glycosyl transferase family 1" evidence="2">
    <location>
        <begin position="164"/>
        <end position="328"/>
    </location>
</feature>
<evidence type="ECO:0000259" key="3">
    <source>
        <dbReference type="Pfam" id="PF13439"/>
    </source>
</evidence>
<accession>A0AAE3HAN7</accession>
<dbReference type="CDD" id="cd03809">
    <property type="entry name" value="GT4_MtfB-like"/>
    <property type="match status" value="1"/>
</dbReference>
<reference evidence="4 5" key="1">
    <citation type="journal article" date="2011" name="Appl. Environ. Microbiol.">
        <title>Methanogenic archaea isolated from Taiwan's Chelungpu fault.</title>
        <authorList>
            <person name="Wu S.Y."/>
            <person name="Lai M.C."/>
        </authorList>
    </citation>
    <scope>NUCLEOTIDE SEQUENCE [LARGE SCALE GENOMIC DNA]</scope>
    <source>
        <strain evidence="4 5">St545Mb</strain>
    </source>
</reference>
<protein>
    <submittedName>
        <fullName evidence="4">Mannosyltransferase</fullName>
    </submittedName>
</protein>
<comment type="caution">
    <text evidence="4">The sequence shown here is derived from an EMBL/GenBank/DDBJ whole genome shotgun (WGS) entry which is preliminary data.</text>
</comment>
<organism evidence="4 5">
    <name type="scientific">Methanolobus chelungpuianus</name>
    <dbReference type="NCBI Taxonomy" id="502115"/>
    <lineage>
        <taxon>Archaea</taxon>
        <taxon>Methanobacteriati</taxon>
        <taxon>Methanobacteriota</taxon>
        <taxon>Stenosarchaea group</taxon>
        <taxon>Methanomicrobia</taxon>
        <taxon>Methanosarcinales</taxon>
        <taxon>Methanosarcinaceae</taxon>
        <taxon>Methanolobus</taxon>
    </lineage>
</organism>
<evidence type="ECO:0000259" key="2">
    <source>
        <dbReference type="Pfam" id="PF00534"/>
    </source>
</evidence>
<dbReference type="Gene3D" id="3.40.50.2000">
    <property type="entry name" value="Glycogen Phosphorylase B"/>
    <property type="match status" value="2"/>
</dbReference>
<dbReference type="AlphaFoldDB" id="A0AAE3HAN7"/>
<feature type="domain" description="Glycosyltransferase subfamily 4-like N-terminal" evidence="3">
    <location>
        <begin position="47"/>
        <end position="151"/>
    </location>
</feature>
<dbReference type="RefSeq" id="WP_256622594.1">
    <property type="nucleotide sequence ID" value="NZ_JTEO01000004.1"/>
</dbReference>
<dbReference type="Pfam" id="PF00534">
    <property type="entry name" value="Glycos_transf_1"/>
    <property type="match status" value="1"/>
</dbReference>
<dbReference type="InterPro" id="IPR028098">
    <property type="entry name" value="Glyco_trans_4-like_N"/>
</dbReference>
<dbReference type="EMBL" id="JTEO01000004">
    <property type="protein sequence ID" value="MCQ6963212.1"/>
    <property type="molecule type" value="Genomic_DNA"/>
</dbReference>
<gene>
    <name evidence="4" type="ORF">PV02_06560</name>
</gene>
<keyword evidence="1" id="KW-0808">Transferase</keyword>
<name>A0AAE3HAN7_9EURY</name>
<dbReference type="FunFam" id="3.40.50.2000:FF:000119">
    <property type="entry name" value="Glycosyl transferase group 1"/>
    <property type="match status" value="1"/>
</dbReference>
<dbReference type="PANTHER" id="PTHR46401:SF2">
    <property type="entry name" value="GLYCOSYLTRANSFERASE WBBK-RELATED"/>
    <property type="match status" value="1"/>
</dbReference>
<proteinExistence type="predicted"/>
<evidence type="ECO:0000256" key="1">
    <source>
        <dbReference type="ARBA" id="ARBA00022679"/>
    </source>
</evidence>
<sequence>MEIDYINGLKTDEIYGMSKYQKGILQNINTIQLNRIEYPNVNPVINTLTRYSVYPFIVKKDLKKENIKHITSQDLAYILKFVKMERSVVTCHDLIPVVYDKTRSPVWKLNMEGLKKSDRIITISDFSKTDIVKHLDYPEDQIRIASPAVNHSTYFEKRDRGVLAKHNIKDNEKVILYVGSEQPRKNVPNLIKAFSKLKNKFPYVKLLKIGKPQHPSARKELLELIDLLKLNKDVVFIGYISEEELTKYYNAADLFIFPSLYEGFGLPPLEAMACGTPVITSNTSSLPEVVDDSGIMVDPFDIDSMATQMYDILTNEALHESLVKKGLKRARMFTWKDTAKKTMEVYNELSM</sequence>
<dbReference type="Proteomes" id="UP001206983">
    <property type="component" value="Unassembled WGS sequence"/>
</dbReference>
<dbReference type="SUPFAM" id="SSF53756">
    <property type="entry name" value="UDP-Glycosyltransferase/glycogen phosphorylase"/>
    <property type="match status" value="1"/>
</dbReference>
<evidence type="ECO:0000313" key="4">
    <source>
        <dbReference type="EMBL" id="MCQ6963212.1"/>
    </source>
</evidence>
<dbReference type="PANTHER" id="PTHR46401">
    <property type="entry name" value="GLYCOSYLTRANSFERASE WBBK-RELATED"/>
    <property type="match status" value="1"/>
</dbReference>
<dbReference type="Pfam" id="PF13439">
    <property type="entry name" value="Glyco_transf_4"/>
    <property type="match status" value="1"/>
</dbReference>
<dbReference type="GO" id="GO:0016757">
    <property type="term" value="F:glycosyltransferase activity"/>
    <property type="evidence" value="ECO:0007669"/>
    <property type="project" value="UniProtKB-KW"/>
</dbReference>